<organism evidence="1 2">
    <name type="scientific">Cylindrobasidium torrendii FP15055 ss-10</name>
    <dbReference type="NCBI Taxonomy" id="1314674"/>
    <lineage>
        <taxon>Eukaryota</taxon>
        <taxon>Fungi</taxon>
        <taxon>Dikarya</taxon>
        <taxon>Basidiomycota</taxon>
        <taxon>Agaricomycotina</taxon>
        <taxon>Agaricomycetes</taxon>
        <taxon>Agaricomycetidae</taxon>
        <taxon>Agaricales</taxon>
        <taxon>Marasmiineae</taxon>
        <taxon>Physalacriaceae</taxon>
        <taxon>Cylindrobasidium</taxon>
    </lineage>
</organism>
<sequence length="277" mass="31725">MVMYVQFWLMPLADIPWRAEPFLYHTVILNTTLRYLAFEKGNASRGHIIARWVKVLAVRALGSEYEGFQNVEWLIKESPKILGIILSHGHVDRTAFYLQNVPSIQRLNDWIGATALRDLSKHLIKSNITHLSIQLRPYDDDPQVILPVLSSMPALSHLSLEWLVSSPQTTSTILDGLPANIQVVLILVDPMFSSPIPTELVTQSNERVVFFLLDTPMPYHEFPYKTYRPGEDTKAILYVDGINPSYQERIGWASYPSPLKEDKWDIAKRIVAERRMA</sequence>
<dbReference type="Proteomes" id="UP000054007">
    <property type="component" value="Unassembled WGS sequence"/>
</dbReference>
<name>A0A0D7ATF4_9AGAR</name>
<accession>A0A0D7ATF4</accession>
<dbReference type="EMBL" id="KN880930">
    <property type="protein sequence ID" value="KIY61502.1"/>
    <property type="molecule type" value="Genomic_DNA"/>
</dbReference>
<dbReference type="OrthoDB" id="3145912at2759"/>
<proteinExistence type="predicted"/>
<evidence type="ECO:0000313" key="2">
    <source>
        <dbReference type="Proteomes" id="UP000054007"/>
    </source>
</evidence>
<reference evidence="1 2" key="1">
    <citation type="journal article" date="2015" name="Fungal Genet. Biol.">
        <title>Evolution of novel wood decay mechanisms in Agaricales revealed by the genome sequences of Fistulina hepatica and Cylindrobasidium torrendii.</title>
        <authorList>
            <person name="Floudas D."/>
            <person name="Held B.W."/>
            <person name="Riley R."/>
            <person name="Nagy L.G."/>
            <person name="Koehler G."/>
            <person name="Ransdell A.S."/>
            <person name="Younus H."/>
            <person name="Chow J."/>
            <person name="Chiniquy J."/>
            <person name="Lipzen A."/>
            <person name="Tritt A."/>
            <person name="Sun H."/>
            <person name="Haridas S."/>
            <person name="LaButti K."/>
            <person name="Ohm R.A."/>
            <person name="Kues U."/>
            <person name="Blanchette R.A."/>
            <person name="Grigoriev I.V."/>
            <person name="Minto R.E."/>
            <person name="Hibbett D.S."/>
        </authorList>
    </citation>
    <scope>NUCLEOTIDE SEQUENCE [LARGE SCALE GENOMIC DNA]</scope>
    <source>
        <strain evidence="1 2">FP15055 ss-10</strain>
    </source>
</reference>
<evidence type="ECO:0000313" key="1">
    <source>
        <dbReference type="EMBL" id="KIY61502.1"/>
    </source>
</evidence>
<keyword evidence="2" id="KW-1185">Reference proteome</keyword>
<protein>
    <submittedName>
        <fullName evidence="1">Uncharacterized protein</fullName>
    </submittedName>
</protein>
<gene>
    <name evidence="1" type="ORF">CYLTODRAFT_384614</name>
</gene>
<dbReference type="AlphaFoldDB" id="A0A0D7ATF4"/>